<dbReference type="RefSeq" id="WP_282299133.1">
    <property type="nucleotide sequence ID" value="NZ_CP124616.1"/>
</dbReference>
<gene>
    <name evidence="2" type="ORF">QF118_11140</name>
</gene>
<accession>A0ABY8QDD2</accession>
<name>A0ABY8QDD2_9RHOB</name>
<dbReference type="EMBL" id="CP124616">
    <property type="protein sequence ID" value="WGW02500.1"/>
    <property type="molecule type" value="Genomic_DNA"/>
</dbReference>
<evidence type="ECO:0000256" key="1">
    <source>
        <dbReference type="SAM" id="MobiDB-lite"/>
    </source>
</evidence>
<organism evidence="2 3">
    <name type="scientific">Tropicibacter oceani</name>
    <dbReference type="NCBI Taxonomy" id="3058420"/>
    <lineage>
        <taxon>Bacteria</taxon>
        <taxon>Pseudomonadati</taxon>
        <taxon>Pseudomonadota</taxon>
        <taxon>Alphaproteobacteria</taxon>
        <taxon>Rhodobacterales</taxon>
        <taxon>Roseobacteraceae</taxon>
        <taxon>Tropicibacter</taxon>
    </lineage>
</organism>
<reference evidence="2 3" key="1">
    <citation type="submission" date="2023-05" db="EMBL/GenBank/DDBJ databases">
        <title>YMD87, complete Genome.</title>
        <authorList>
            <person name="Zhang J."/>
            <person name="Xu X."/>
        </authorList>
    </citation>
    <scope>NUCLEOTIDE SEQUENCE [LARGE SCALE GENOMIC DNA]</scope>
    <source>
        <strain evidence="2 3">YMD87</strain>
    </source>
</reference>
<keyword evidence="3" id="KW-1185">Reference proteome</keyword>
<sequence>MTPHDDLAKVQRAEAIARNLDNAFRLPFTRITFGWDSLLGLVPGIGDALALAPSLYIVKAARDLDAPRSLQLRMLSNLGADWLIGLVPLLGDIFDVGFKANLRNAALLRAHAQARQMARSAPRPPNGLDMAAATPMPRTA</sequence>
<evidence type="ECO:0000313" key="3">
    <source>
        <dbReference type="Proteomes" id="UP001241605"/>
    </source>
</evidence>
<dbReference type="Pfam" id="PF13430">
    <property type="entry name" value="DUF4112"/>
    <property type="match status" value="1"/>
</dbReference>
<proteinExistence type="predicted"/>
<dbReference type="Proteomes" id="UP001241605">
    <property type="component" value="Chromosome"/>
</dbReference>
<dbReference type="PANTHER" id="PTHR35519">
    <property type="entry name" value="MEMBRANE PROTEINS"/>
    <property type="match status" value="1"/>
</dbReference>
<evidence type="ECO:0000313" key="2">
    <source>
        <dbReference type="EMBL" id="WGW02500.1"/>
    </source>
</evidence>
<feature type="region of interest" description="Disordered" evidence="1">
    <location>
        <begin position="118"/>
        <end position="140"/>
    </location>
</feature>
<protein>
    <submittedName>
        <fullName evidence="2">DUF4112 domain-containing protein</fullName>
    </submittedName>
</protein>
<dbReference type="PANTHER" id="PTHR35519:SF2">
    <property type="entry name" value="PH DOMAIN PROTEIN"/>
    <property type="match status" value="1"/>
</dbReference>
<dbReference type="InterPro" id="IPR025187">
    <property type="entry name" value="DUF4112"/>
</dbReference>